<keyword evidence="4" id="KW-1185">Reference proteome</keyword>
<organism evidence="3 4">
    <name type="scientific">Solanum commersonii</name>
    <name type="common">Commerson's wild potato</name>
    <name type="synonym">Commerson's nightshade</name>
    <dbReference type="NCBI Taxonomy" id="4109"/>
    <lineage>
        <taxon>Eukaryota</taxon>
        <taxon>Viridiplantae</taxon>
        <taxon>Streptophyta</taxon>
        <taxon>Embryophyta</taxon>
        <taxon>Tracheophyta</taxon>
        <taxon>Spermatophyta</taxon>
        <taxon>Magnoliopsida</taxon>
        <taxon>eudicotyledons</taxon>
        <taxon>Gunneridae</taxon>
        <taxon>Pentapetalae</taxon>
        <taxon>asterids</taxon>
        <taxon>lamiids</taxon>
        <taxon>Solanales</taxon>
        <taxon>Solanaceae</taxon>
        <taxon>Solanoideae</taxon>
        <taxon>Solaneae</taxon>
        <taxon>Solanum</taxon>
    </lineage>
</organism>
<feature type="coiled-coil region" evidence="1">
    <location>
        <begin position="48"/>
        <end position="82"/>
    </location>
</feature>
<comment type="caution">
    <text evidence="3">The sequence shown here is derived from an EMBL/GenBank/DDBJ whole genome shotgun (WGS) entry which is preliminary data.</text>
</comment>
<feature type="region of interest" description="Disordered" evidence="2">
    <location>
        <begin position="1"/>
        <end position="24"/>
    </location>
</feature>
<protein>
    <submittedName>
        <fullName evidence="3">Uncharacterized protein</fullName>
    </submittedName>
</protein>
<evidence type="ECO:0000313" key="4">
    <source>
        <dbReference type="Proteomes" id="UP000824120"/>
    </source>
</evidence>
<dbReference type="EMBL" id="JACXVP010000012">
    <property type="protein sequence ID" value="KAG5572705.1"/>
    <property type="molecule type" value="Genomic_DNA"/>
</dbReference>
<dbReference type="OrthoDB" id="1284616at2759"/>
<evidence type="ECO:0000256" key="1">
    <source>
        <dbReference type="SAM" id="Coils"/>
    </source>
</evidence>
<proteinExistence type="predicted"/>
<dbReference type="AlphaFoldDB" id="A0A9J5WAR5"/>
<dbReference type="Proteomes" id="UP000824120">
    <property type="component" value="Chromosome 12"/>
</dbReference>
<evidence type="ECO:0000313" key="3">
    <source>
        <dbReference type="EMBL" id="KAG5572705.1"/>
    </source>
</evidence>
<keyword evidence="1" id="KW-0175">Coiled coil</keyword>
<evidence type="ECO:0000256" key="2">
    <source>
        <dbReference type="SAM" id="MobiDB-lite"/>
    </source>
</evidence>
<name>A0A9J5WAR5_SOLCO</name>
<sequence length="184" mass="21443">MSPQLEPLKPAGPHLPSFQKESTSLDSVAKKPLGVFFQEVVGLLKKSEQSESEENKELNYKLRKLEEERKNERDYKEEARNVNGVLENEGKSNKLHELLMNKEVKSVKSRKSTSLSMEDHTVYKELSPDMGDVCDSFMQCRYFKDSNFFPRRKFDITCFENSYARDFVKYAAEQFGRDHQEIAK</sequence>
<gene>
    <name evidence="3" type="ORF">H5410_062471</name>
</gene>
<reference evidence="3 4" key="1">
    <citation type="submission" date="2020-09" db="EMBL/GenBank/DDBJ databases">
        <title>De no assembly of potato wild relative species, Solanum commersonii.</title>
        <authorList>
            <person name="Cho K."/>
        </authorList>
    </citation>
    <scope>NUCLEOTIDE SEQUENCE [LARGE SCALE GENOMIC DNA]</scope>
    <source>
        <strain evidence="3">LZ3.2</strain>
        <tissue evidence="3">Leaf</tissue>
    </source>
</reference>
<accession>A0A9J5WAR5</accession>